<feature type="chain" id="PRO_5037266369" description="PepSY domain-containing protein" evidence="2">
    <location>
        <begin position="26"/>
        <end position="340"/>
    </location>
</feature>
<keyword evidence="2" id="KW-0732">Signal</keyword>
<proteinExistence type="predicted"/>
<evidence type="ECO:0000256" key="2">
    <source>
        <dbReference type="SAM" id="SignalP"/>
    </source>
</evidence>
<evidence type="ECO:0000256" key="1">
    <source>
        <dbReference type="SAM" id="MobiDB-lite"/>
    </source>
</evidence>
<dbReference type="EMBL" id="JAEPRQ010000006">
    <property type="protein sequence ID" value="MBK4217303.1"/>
    <property type="molecule type" value="Genomic_DNA"/>
</dbReference>
<dbReference type="RefSeq" id="WP_200687951.1">
    <property type="nucleotide sequence ID" value="NZ_JAEPRQ010000006.1"/>
</dbReference>
<feature type="compositionally biased region" description="Basic and acidic residues" evidence="1">
    <location>
        <begin position="224"/>
        <end position="281"/>
    </location>
</feature>
<organism evidence="3 4">
    <name type="scientific">Paracoccus caeni</name>
    <dbReference type="NCBI Taxonomy" id="657651"/>
    <lineage>
        <taxon>Bacteria</taxon>
        <taxon>Pseudomonadati</taxon>
        <taxon>Pseudomonadota</taxon>
        <taxon>Alphaproteobacteria</taxon>
        <taxon>Rhodobacterales</taxon>
        <taxon>Paracoccaceae</taxon>
        <taxon>Paracoccus</taxon>
    </lineage>
</organism>
<evidence type="ECO:0000313" key="4">
    <source>
        <dbReference type="Proteomes" id="UP000640485"/>
    </source>
</evidence>
<gene>
    <name evidence="3" type="ORF">JJJ17_15340</name>
</gene>
<evidence type="ECO:0000313" key="3">
    <source>
        <dbReference type="EMBL" id="MBK4217303.1"/>
    </source>
</evidence>
<accession>A0A934SMZ3</accession>
<reference evidence="3" key="1">
    <citation type="submission" date="2021-01" db="EMBL/GenBank/DDBJ databases">
        <title>Paracoccus amoyensis sp. nov., isolated from the surface seawater along the coast of Xiamen Island, China.</title>
        <authorList>
            <person name="Lyu L."/>
        </authorList>
    </citation>
    <scope>NUCLEOTIDE SEQUENCE</scope>
    <source>
        <strain evidence="3">MJ17</strain>
    </source>
</reference>
<sequence>MMTGKLSTTAAVLALIAATGGAVYAQETPPPAPDATAPADALPAVLTGLNLTDLEVKTKRHGIREVEGRTSDGVEIEAKIDLQGNVIDIEAEGGPLPQSVLDQLLPEAVRNHEIMALFAEFEEIEFRPDHFEVKGKLESGDDLEAKFDPSHALIGVEFEDAAVPDELVRSILPQAVRDSDVFSQFSLIEEVAKARDVFVVKGEDAEGEDMGAVFDPEGRVLRFGREGDRERGDRRYGDHGPRGGDGWHREGRGGPDGHRGEGRRGDGPRGEGRRGEHRRMAEPSFDPVDVNRTLTEAGYSDFGFLRPQGPRIVLEATNPDGEPVLLELDPQGEVIRESAR</sequence>
<dbReference type="Proteomes" id="UP000640485">
    <property type="component" value="Unassembled WGS sequence"/>
</dbReference>
<dbReference type="AlphaFoldDB" id="A0A934SMZ3"/>
<comment type="caution">
    <text evidence="3">The sequence shown here is derived from an EMBL/GenBank/DDBJ whole genome shotgun (WGS) entry which is preliminary data.</text>
</comment>
<feature type="signal peptide" evidence="2">
    <location>
        <begin position="1"/>
        <end position="25"/>
    </location>
</feature>
<feature type="region of interest" description="Disordered" evidence="1">
    <location>
        <begin position="224"/>
        <end position="289"/>
    </location>
</feature>
<keyword evidence="4" id="KW-1185">Reference proteome</keyword>
<evidence type="ECO:0008006" key="5">
    <source>
        <dbReference type="Google" id="ProtNLM"/>
    </source>
</evidence>
<protein>
    <recommendedName>
        <fullName evidence="5">PepSY domain-containing protein</fullName>
    </recommendedName>
</protein>
<name>A0A934SMZ3_9RHOB</name>